<organism evidence="1 2">
    <name type="scientific">Neisseria macacae ATCC 33926</name>
    <dbReference type="NCBI Taxonomy" id="997348"/>
    <lineage>
        <taxon>Bacteria</taxon>
        <taxon>Pseudomonadati</taxon>
        <taxon>Pseudomonadota</taxon>
        <taxon>Betaproteobacteria</taxon>
        <taxon>Neisseriales</taxon>
        <taxon>Neisseriaceae</taxon>
        <taxon>Neisseria</taxon>
    </lineage>
</organism>
<dbReference type="AlphaFoldDB" id="A0AA36ULU4"/>
<comment type="caution">
    <text evidence="1">The sequence shown here is derived from an EMBL/GenBank/DDBJ whole genome shotgun (WGS) entry which is preliminary data.</text>
</comment>
<protein>
    <submittedName>
        <fullName evidence="1">Uncharacterized protein</fullName>
    </submittedName>
</protein>
<proteinExistence type="predicted"/>
<reference evidence="1 2" key="1">
    <citation type="submission" date="2011-05" db="EMBL/GenBank/DDBJ databases">
        <authorList>
            <person name="Muzny D."/>
            <person name="Qin X."/>
            <person name="Deng J."/>
            <person name="Jiang H."/>
            <person name="Liu Y."/>
            <person name="Qu J."/>
            <person name="Song X.-Z."/>
            <person name="Zhang L."/>
            <person name="Thornton R."/>
            <person name="Coyle M."/>
            <person name="Francisco L."/>
            <person name="Jackson L."/>
            <person name="Javaid M."/>
            <person name="Korchina V."/>
            <person name="Kovar C."/>
            <person name="Mata R."/>
            <person name="Mathew T."/>
            <person name="Ngo R."/>
            <person name="Nguyen L."/>
            <person name="Nguyen N."/>
            <person name="Okwuonu G."/>
            <person name="Ongeri F."/>
            <person name="Pham C."/>
            <person name="Simmons D."/>
            <person name="Wilczek-Boney K."/>
            <person name="Hale W."/>
            <person name="Jakkamsetti A."/>
            <person name="Pham P."/>
            <person name="Ruth R."/>
            <person name="San Lucas F."/>
            <person name="Warren J."/>
            <person name="Zhang J."/>
            <person name="Zhao Z."/>
            <person name="Zhou C."/>
            <person name="Zhu D."/>
            <person name="Lee S."/>
            <person name="Bess C."/>
            <person name="Blankenburg K."/>
            <person name="Forbes L."/>
            <person name="Fu Q."/>
            <person name="Gubbala S."/>
            <person name="Hirani K."/>
            <person name="Jayaseelan J.C."/>
            <person name="Lara F."/>
            <person name="Munidasa M."/>
            <person name="Palculict T."/>
            <person name="Patil S."/>
            <person name="Pu L.-L."/>
            <person name="Saada N."/>
            <person name="Tang L."/>
            <person name="Weissenberger G."/>
            <person name="Zhu Y."/>
            <person name="Hemphill L."/>
            <person name="Shang Y."/>
            <person name="Youmans B."/>
            <person name="Ayvaz T."/>
            <person name="Ross M."/>
            <person name="Santibanez J."/>
            <person name="Aqrawi P."/>
            <person name="Gross S."/>
            <person name="Joshi V."/>
            <person name="Fowler G."/>
            <person name="Nazareth L."/>
            <person name="Reid J."/>
            <person name="Worley K."/>
            <person name="Petrosino J."/>
            <person name="Highlander S."/>
            <person name="Gibbs R."/>
        </authorList>
    </citation>
    <scope>NUCLEOTIDE SEQUENCE [LARGE SCALE GENOMIC DNA]</scope>
    <source>
        <strain evidence="1 2">ATCC 33926</strain>
    </source>
</reference>
<sequence length="55" mass="6888">MLEGRLKSKCVLYDDLYYCRWSQKMLVWHIYYKVILFVLRMRSCLRQITILRTKL</sequence>
<accession>A0AA36ULU4</accession>
<dbReference type="Proteomes" id="UP000004982">
    <property type="component" value="Unassembled WGS sequence"/>
</dbReference>
<evidence type="ECO:0000313" key="2">
    <source>
        <dbReference type="Proteomes" id="UP000004982"/>
    </source>
</evidence>
<dbReference type="EMBL" id="AFQE01000012">
    <property type="protein sequence ID" value="EGQ78455.1"/>
    <property type="molecule type" value="Genomic_DNA"/>
</dbReference>
<evidence type="ECO:0000313" key="1">
    <source>
        <dbReference type="EMBL" id="EGQ78455.1"/>
    </source>
</evidence>
<name>A0AA36ULU4_9NEIS</name>
<gene>
    <name evidence="1" type="ORF">HMPREF9418_0122</name>
</gene>